<feature type="region of interest" description="Disordered" evidence="1">
    <location>
        <begin position="1"/>
        <end position="35"/>
    </location>
</feature>
<dbReference type="OrthoDB" id="283575at2759"/>
<keyword evidence="2" id="KW-1133">Transmembrane helix</keyword>
<dbReference type="STRING" id="225359.A0A2S4PMY1"/>
<accession>A0A2S4PMY1</accession>
<evidence type="ECO:0000256" key="2">
    <source>
        <dbReference type="SAM" id="Phobius"/>
    </source>
</evidence>
<evidence type="ECO:0008006" key="5">
    <source>
        <dbReference type="Google" id="ProtNLM"/>
    </source>
</evidence>
<feature type="transmembrane region" description="Helical" evidence="2">
    <location>
        <begin position="524"/>
        <end position="550"/>
    </location>
</feature>
<dbReference type="PANTHER" id="PTHR17178:SF0">
    <property type="entry name" value="SERGLYCIN"/>
    <property type="match status" value="1"/>
</dbReference>
<evidence type="ECO:0000256" key="1">
    <source>
        <dbReference type="SAM" id="MobiDB-lite"/>
    </source>
</evidence>
<feature type="compositionally biased region" description="Polar residues" evidence="1">
    <location>
        <begin position="1"/>
        <end position="33"/>
    </location>
</feature>
<proteinExistence type="predicted"/>
<comment type="caution">
    <text evidence="3">The sequence shown here is derived from an EMBL/GenBank/DDBJ whole genome shotgun (WGS) entry which is preliminary data.</text>
</comment>
<gene>
    <name evidence="3" type="ORF">EPUL_006173</name>
</gene>
<feature type="region of interest" description="Disordered" evidence="1">
    <location>
        <begin position="774"/>
        <end position="797"/>
    </location>
</feature>
<sequence length="910" mass="100336">MSDSPWQPSSRSPGTLTIGSSSKARQILGTTQPRPYLLSPDKTILDTNVQNRVKLKVPIGLVDQRNKKYVVNTEFIRQKQPKQWSLIAIRERERENNRRYQEQSKISMGINVAPRKPNRPRYIPSPADTAKLNEKTPKHKKLRSSSARQIEDAIFDLNPPNAQFPCISSSESSNGSIPEFPVPSNIGPAQRSLHVSSSPANKRVISSFYSRPSMMSHVNDEFYSSRTSSYHTYASSAALPSTFRGSVEMPKINRKLGSHTSSSSKSIDSKTSRIEIAREYSLMNINNVGMALTSNSDIELSKPKSIATTYIGPSRVEFNSEAARSQSLSNFNPKHNLNSRSERSKDIKYSNLKFPSTLEPDPANKLKANDFEYANPSSTNSNNADLFDPVTGVQRISRSPSNFYQDFEIYKTTPQNSSATKQIDPQMSVTSLPDLIRRASRFIAQIDRGKELEKRALLNNNYNGTYTKKDIFYEQEREINNCSPTVHLEDGVNQDFLGDEKSLSLGFKFPKPAHKRNRCCGLPVITFVVLLFMLVVIIAAAILIPLFFVFHKQSMVSRSKDLELCATTKTSRCQNGGSSYLLDDDTCACICTNNFTDKTCTTSVDSSVCSSILFSGQRALIGSSVERLIEVAKKNFNVPLNTGLILAHFNTESLSCLAENALVTFNGKSFREDDTHYKQTQMLSTGILKKSELLSNDRYASNIENLLSNMESRSIDDYPDNFSNSPISSLDSTTTVFVTITPNVIPSITPTISSSEDSSTTTVTVTITPLVPTPSISYGPSQTTTPESTVPNTSPSVTSSAYSSSSIYSTPSATSTPLPPINVANEVTLDFARVVTLFVLQKTDLTQAINTQTLLQKVFDHKFLSYSSARNLTLSKTSNIITVDLLHLSVDLGDGAGIFGGTVATSNNTS</sequence>
<protein>
    <recommendedName>
        <fullName evidence="5">EGF-like domain-containing protein</fullName>
    </recommendedName>
</protein>
<reference evidence="3 4" key="1">
    <citation type="submission" date="2017-10" db="EMBL/GenBank/DDBJ databases">
        <title>Development of genomic resources for the powdery mildew, Erysiphe pulchra.</title>
        <authorList>
            <person name="Wadl P.A."/>
            <person name="Mack B.M."/>
            <person name="Moore G."/>
            <person name="Beltz S.B."/>
        </authorList>
    </citation>
    <scope>NUCLEOTIDE SEQUENCE [LARGE SCALE GENOMIC DNA]</scope>
    <source>
        <strain evidence="3">Cflorida</strain>
    </source>
</reference>
<evidence type="ECO:0000313" key="4">
    <source>
        <dbReference type="Proteomes" id="UP000237438"/>
    </source>
</evidence>
<keyword evidence="4" id="KW-1185">Reference proteome</keyword>
<dbReference type="Proteomes" id="UP000237438">
    <property type="component" value="Unassembled WGS sequence"/>
</dbReference>
<name>A0A2S4PMY1_9PEZI</name>
<keyword evidence="2" id="KW-0472">Membrane</keyword>
<dbReference type="PANTHER" id="PTHR17178">
    <property type="entry name" value="SECRETORY GRANULE PROTEOGLYCAN CORE PROTEIN"/>
    <property type="match status" value="1"/>
</dbReference>
<feature type="region of interest" description="Disordered" evidence="1">
    <location>
        <begin position="112"/>
        <end position="145"/>
    </location>
</feature>
<dbReference type="AlphaFoldDB" id="A0A2S4PMY1"/>
<keyword evidence="2" id="KW-0812">Transmembrane</keyword>
<evidence type="ECO:0000313" key="3">
    <source>
        <dbReference type="EMBL" id="POS83378.1"/>
    </source>
</evidence>
<organism evidence="3 4">
    <name type="scientific">Erysiphe pulchra</name>
    <dbReference type="NCBI Taxonomy" id="225359"/>
    <lineage>
        <taxon>Eukaryota</taxon>
        <taxon>Fungi</taxon>
        <taxon>Dikarya</taxon>
        <taxon>Ascomycota</taxon>
        <taxon>Pezizomycotina</taxon>
        <taxon>Leotiomycetes</taxon>
        <taxon>Erysiphales</taxon>
        <taxon>Erysiphaceae</taxon>
        <taxon>Erysiphe</taxon>
    </lineage>
</organism>
<dbReference type="EMBL" id="PEDP01001642">
    <property type="protein sequence ID" value="POS83378.1"/>
    <property type="molecule type" value="Genomic_DNA"/>
</dbReference>